<sequence length="58" mass="6296">MPPTKDHVVRAGSVGSGGRAVERRTVNRGDGGSIPPTAVSKLRQFLHPTFACVFRKRH</sequence>
<protein>
    <submittedName>
        <fullName evidence="2">Uncharacterized protein</fullName>
    </submittedName>
</protein>
<organism evidence="2 3">
    <name type="scientific">Ridgeia piscesae</name>
    <name type="common">Tubeworm</name>
    <dbReference type="NCBI Taxonomy" id="27915"/>
    <lineage>
        <taxon>Eukaryota</taxon>
        <taxon>Metazoa</taxon>
        <taxon>Spiralia</taxon>
        <taxon>Lophotrochozoa</taxon>
        <taxon>Annelida</taxon>
        <taxon>Polychaeta</taxon>
        <taxon>Sedentaria</taxon>
        <taxon>Canalipalpata</taxon>
        <taxon>Sabellida</taxon>
        <taxon>Siboglinidae</taxon>
        <taxon>Ridgeia</taxon>
    </lineage>
</organism>
<name>A0AAD9L050_RIDPI</name>
<dbReference type="AlphaFoldDB" id="A0AAD9L050"/>
<evidence type="ECO:0000256" key="1">
    <source>
        <dbReference type="SAM" id="MobiDB-lite"/>
    </source>
</evidence>
<keyword evidence="3" id="KW-1185">Reference proteome</keyword>
<evidence type="ECO:0000313" key="3">
    <source>
        <dbReference type="Proteomes" id="UP001209878"/>
    </source>
</evidence>
<accession>A0AAD9L050</accession>
<reference evidence="2" key="1">
    <citation type="journal article" date="2023" name="Mol. Biol. Evol.">
        <title>Third-Generation Sequencing Reveals the Adaptive Role of the Epigenome in Three Deep-Sea Polychaetes.</title>
        <authorList>
            <person name="Perez M."/>
            <person name="Aroh O."/>
            <person name="Sun Y."/>
            <person name="Lan Y."/>
            <person name="Juniper S.K."/>
            <person name="Young C.R."/>
            <person name="Angers B."/>
            <person name="Qian P.Y."/>
        </authorList>
    </citation>
    <scope>NUCLEOTIDE SEQUENCE</scope>
    <source>
        <strain evidence="2">R07B-5</strain>
    </source>
</reference>
<dbReference type="Proteomes" id="UP001209878">
    <property type="component" value="Unassembled WGS sequence"/>
</dbReference>
<gene>
    <name evidence="2" type="ORF">NP493_436g01000</name>
</gene>
<comment type="caution">
    <text evidence="2">The sequence shown here is derived from an EMBL/GenBank/DDBJ whole genome shotgun (WGS) entry which is preliminary data.</text>
</comment>
<dbReference type="EMBL" id="JAODUO010000436">
    <property type="protein sequence ID" value="KAK2180601.1"/>
    <property type="molecule type" value="Genomic_DNA"/>
</dbReference>
<proteinExistence type="predicted"/>
<evidence type="ECO:0000313" key="2">
    <source>
        <dbReference type="EMBL" id="KAK2180601.1"/>
    </source>
</evidence>
<feature type="region of interest" description="Disordered" evidence="1">
    <location>
        <begin position="1"/>
        <end position="35"/>
    </location>
</feature>